<dbReference type="GO" id="GO:0004714">
    <property type="term" value="F:transmembrane receptor protein tyrosine kinase activity"/>
    <property type="evidence" value="ECO:0007669"/>
    <property type="project" value="TreeGrafter"/>
</dbReference>
<dbReference type="InterPro" id="IPR011009">
    <property type="entry name" value="Kinase-like_dom_sf"/>
</dbReference>
<keyword evidence="2" id="KW-0808">Transferase</keyword>
<organism evidence="2 3">
    <name type="scientific">Trichostrongylus colubriformis</name>
    <name type="common">Black scour worm</name>
    <dbReference type="NCBI Taxonomy" id="6319"/>
    <lineage>
        <taxon>Eukaryota</taxon>
        <taxon>Metazoa</taxon>
        <taxon>Ecdysozoa</taxon>
        <taxon>Nematoda</taxon>
        <taxon>Chromadorea</taxon>
        <taxon>Rhabditida</taxon>
        <taxon>Rhabditina</taxon>
        <taxon>Rhabditomorpha</taxon>
        <taxon>Strongyloidea</taxon>
        <taxon>Trichostrongylidae</taxon>
        <taxon>Trichostrongylus</taxon>
    </lineage>
</organism>
<keyword evidence="2" id="KW-0418">Kinase</keyword>
<dbReference type="EMBL" id="WIXE01012592">
    <property type="protein sequence ID" value="KAK5975822.1"/>
    <property type="molecule type" value="Genomic_DNA"/>
</dbReference>
<evidence type="ECO:0000313" key="3">
    <source>
        <dbReference type="Proteomes" id="UP001331761"/>
    </source>
</evidence>
<dbReference type="InterPro" id="IPR001245">
    <property type="entry name" value="Ser-Thr/Tyr_kinase_cat_dom"/>
</dbReference>
<dbReference type="PANTHER" id="PTHR24416">
    <property type="entry name" value="TYROSINE-PROTEIN KINASE RECEPTOR"/>
    <property type="match status" value="1"/>
</dbReference>
<dbReference type="Gene3D" id="1.10.510.10">
    <property type="entry name" value="Transferase(Phosphotransferase) domain 1"/>
    <property type="match status" value="1"/>
</dbReference>
<dbReference type="Pfam" id="PF07714">
    <property type="entry name" value="PK_Tyr_Ser-Thr"/>
    <property type="match status" value="1"/>
</dbReference>
<dbReference type="Proteomes" id="UP001331761">
    <property type="component" value="Unassembled WGS sequence"/>
</dbReference>
<proteinExistence type="predicted"/>
<gene>
    <name evidence="2" type="ORF">GCK32_008206</name>
</gene>
<sequence length="95" mass="10699">MFEVFSNGQVPYKDLTKLPDVRKAVLLKGRRLKPPADMPAEESAIMQSCFNDDPTSRPSFDDLKRIYKESCGTGAVQKLIRWISTDKVELAPVRG</sequence>
<dbReference type="GO" id="GO:0007169">
    <property type="term" value="P:cell surface receptor protein tyrosine kinase signaling pathway"/>
    <property type="evidence" value="ECO:0007669"/>
    <property type="project" value="TreeGrafter"/>
</dbReference>
<dbReference type="InterPro" id="IPR050122">
    <property type="entry name" value="RTK"/>
</dbReference>
<evidence type="ECO:0000313" key="2">
    <source>
        <dbReference type="EMBL" id="KAK5975822.1"/>
    </source>
</evidence>
<accession>A0AAN8FKF5</accession>
<dbReference type="AlphaFoldDB" id="A0AAN8FKF5"/>
<reference evidence="2 3" key="1">
    <citation type="submission" date="2019-10" db="EMBL/GenBank/DDBJ databases">
        <title>Assembly and Annotation for the nematode Trichostrongylus colubriformis.</title>
        <authorList>
            <person name="Martin J."/>
        </authorList>
    </citation>
    <scope>NUCLEOTIDE SEQUENCE [LARGE SCALE GENOMIC DNA]</scope>
    <source>
        <strain evidence="2">G859</strain>
        <tissue evidence="2">Whole worm</tissue>
    </source>
</reference>
<name>A0AAN8FKF5_TRICO</name>
<comment type="caution">
    <text evidence="2">The sequence shown here is derived from an EMBL/GenBank/DDBJ whole genome shotgun (WGS) entry which is preliminary data.</text>
</comment>
<dbReference type="PANTHER" id="PTHR24416:SF611">
    <property type="entry name" value="TYROSINE-PROTEIN KINASE TRANSMEMBRANE RECEPTOR ROR"/>
    <property type="match status" value="1"/>
</dbReference>
<protein>
    <submittedName>
        <fullName evidence="2">Protein kinase domain-containing protein</fullName>
    </submittedName>
</protein>
<dbReference type="GO" id="GO:0043235">
    <property type="term" value="C:receptor complex"/>
    <property type="evidence" value="ECO:0007669"/>
    <property type="project" value="TreeGrafter"/>
</dbReference>
<feature type="domain" description="Serine-threonine/tyrosine-protein kinase catalytic" evidence="1">
    <location>
        <begin position="1"/>
        <end position="64"/>
    </location>
</feature>
<keyword evidence="3" id="KW-1185">Reference proteome</keyword>
<evidence type="ECO:0000259" key="1">
    <source>
        <dbReference type="Pfam" id="PF07714"/>
    </source>
</evidence>
<dbReference type="SUPFAM" id="SSF56112">
    <property type="entry name" value="Protein kinase-like (PK-like)"/>
    <property type="match status" value="1"/>
</dbReference>
<dbReference type="GO" id="GO:0005886">
    <property type="term" value="C:plasma membrane"/>
    <property type="evidence" value="ECO:0007669"/>
    <property type="project" value="TreeGrafter"/>
</dbReference>